<keyword evidence="3" id="KW-0551">Lipid droplet</keyword>
<dbReference type="Pfam" id="PF10230">
    <property type="entry name" value="LIDHydrolase"/>
    <property type="match status" value="1"/>
</dbReference>
<dbReference type="AlphaFoldDB" id="A0A8J2X728"/>
<dbReference type="EMBL" id="HG316456">
    <property type="protein sequence ID" value="CDF88774.1"/>
    <property type="molecule type" value="Genomic_DNA"/>
</dbReference>
<dbReference type="PANTHER" id="PTHR13390:SF0">
    <property type="entry name" value="LIPID DROPLET-ASSOCIATED HYDROLASE"/>
    <property type="match status" value="1"/>
</dbReference>
<comment type="subcellular location">
    <subcellularLocation>
        <location evidence="1">Lipid droplet</location>
    </subcellularLocation>
</comment>
<dbReference type="InterPro" id="IPR029058">
    <property type="entry name" value="AB_hydrolase_fold"/>
</dbReference>
<dbReference type="OrthoDB" id="448051at2759"/>
<comment type="similarity">
    <text evidence="2">Belongs to the AB hydrolase superfamily. LDAH family.</text>
</comment>
<dbReference type="Proteomes" id="UP000019375">
    <property type="component" value="Unassembled WGS sequence"/>
</dbReference>
<evidence type="ECO:0000256" key="2">
    <source>
        <dbReference type="ARBA" id="ARBA00008300"/>
    </source>
</evidence>
<organism evidence="5 6">
    <name type="scientific">Zygosaccharomyces bailii (strain CLIB 213 / ATCC 58445 / CBS 680 / BCRC 21525 / NBRC 1098 / NCYC 1416 / NRRL Y-2227)</name>
    <dbReference type="NCBI Taxonomy" id="1333698"/>
    <lineage>
        <taxon>Eukaryota</taxon>
        <taxon>Fungi</taxon>
        <taxon>Dikarya</taxon>
        <taxon>Ascomycota</taxon>
        <taxon>Saccharomycotina</taxon>
        <taxon>Saccharomycetes</taxon>
        <taxon>Saccharomycetales</taxon>
        <taxon>Saccharomycetaceae</taxon>
        <taxon>Zygosaccharomyces</taxon>
    </lineage>
</organism>
<accession>A0A8J2X728</accession>
<evidence type="ECO:0000256" key="3">
    <source>
        <dbReference type="ARBA" id="ARBA00022677"/>
    </source>
</evidence>
<reference evidence="6" key="1">
    <citation type="journal article" date="2013" name="Genome Announc.">
        <title>Genome sequence of the food spoilage yeast Zygosaccharomyces bailii CLIB 213(T).</title>
        <authorList>
            <person name="Galeote V."/>
            <person name="Bigey F."/>
            <person name="Devillers H."/>
            <person name="Neuveglise C."/>
            <person name="Dequin S."/>
        </authorList>
    </citation>
    <scope>NUCLEOTIDE SEQUENCE [LARGE SCALE GENOMIC DNA]</scope>
    <source>
        <strain evidence="6">CLIB 213 / ATCC 58445 / CBS 680 / CCRC 21525 / NBRC 1098 / NCYC 1416 / NRRL Y-2227</strain>
    </source>
</reference>
<dbReference type="InterPro" id="IPR019363">
    <property type="entry name" value="LDAH"/>
</dbReference>
<dbReference type="PANTHER" id="PTHR13390">
    <property type="entry name" value="LIPASE"/>
    <property type="match status" value="1"/>
</dbReference>
<dbReference type="GO" id="GO:0019915">
    <property type="term" value="P:lipid storage"/>
    <property type="evidence" value="ECO:0007669"/>
    <property type="project" value="InterPro"/>
</dbReference>
<evidence type="ECO:0000313" key="6">
    <source>
        <dbReference type="Proteomes" id="UP000019375"/>
    </source>
</evidence>
<dbReference type="GO" id="GO:0005811">
    <property type="term" value="C:lipid droplet"/>
    <property type="evidence" value="ECO:0007669"/>
    <property type="project" value="UniProtKB-SubCell"/>
</dbReference>
<evidence type="ECO:0000256" key="4">
    <source>
        <dbReference type="ARBA" id="ARBA00022801"/>
    </source>
</evidence>
<keyword evidence="4" id="KW-0378">Hydrolase</keyword>
<sequence>MSVKLYHGTRFATSILHLKPKHVSALTPLFVWIPGNPGILQYYEEMLQRLHEKHDTWEILAISHAGMSLEDPNVQKTKATIFSLEEQIQHKVEVINQFSSENRPLIVMGHSVGAYMAQHAVLDSKLVGKVIKIGLITPTVIDIHLSQKGTQMTTGFYWLSGLPGIAAWTSNFLFNKLSFVPYTDYLVSFMMDSDKDSIPVTTSKRFLQNSETVRQALGLAKLEMEQIRDDWPFQQKLIDFCNERNVRTWFLFSTNDHWVSESTRNALIKFYRERYIERNLEIQVVSDIAHSFVVKESKYIVDEYF</sequence>
<dbReference type="SUPFAM" id="SSF53474">
    <property type="entry name" value="alpha/beta-Hydrolases"/>
    <property type="match status" value="1"/>
</dbReference>
<keyword evidence="6" id="KW-1185">Reference proteome</keyword>
<name>A0A8J2X728_ZYGB2</name>
<evidence type="ECO:0000313" key="5">
    <source>
        <dbReference type="EMBL" id="CDF88774.1"/>
    </source>
</evidence>
<dbReference type="GO" id="GO:0016298">
    <property type="term" value="F:lipase activity"/>
    <property type="evidence" value="ECO:0007669"/>
    <property type="project" value="InterPro"/>
</dbReference>
<evidence type="ECO:0000256" key="1">
    <source>
        <dbReference type="ARBA" id="ARBA00004502"/>
    </source>
</evidence>
<proteinExistence type="inferred from homology"/>
<protein>
    <submittedName>
        <fullName evidence="5">ZYBA0S03-01640g1_1</fullName>
    </submittedName>
</protein>
<gene>
    <name evidence="5" type="ORF">BN860_01640g</name>
</gene>
<dbReference type="Gene3D" id="3.40.50.1820">
    <property type="entry name" value="alpha/beta hydrolase"/>
    <property type="match status" value="1"/>
</dbReference>